<feature type="non-terminal residue" evidence="3">
    <location>
        <position position="149"/>
    </location>
</feature>
<dbReference type="EMBL" id="BART01016421">
    <property type="protein sequence ID" value="GAG81506.1"/>
    <property type="molecule type" value="Genomic_DNA"/>
</dbReference>
<organism evidence="3">
    <name type="scientific">marine sediment metagenome</name>
    <dbReference type="NCBI Taxonomy" id="412755"/>
    <lineage>
        <taxon>unclassified sequences</taxon>
        <taxon>metagenomes</taxon>
        <taxon>ecological metagenomes</taxon>
    </lineage>
</organism>
<dbReference type="GO" id="GO:0015628">
    <property type="term" value="P:protein secretion by the type II secretion system"/>
    <property type="evidence" value="ECO:0007669"/>
    <property type="project" value="InterPro"/>
</dbReference>
<dbReference type="InterPro" id="IPR012902">
    <property type="entry name" value="N_methyl_site"/>
</dbReference>
<gene>
    <name evidence="3" type="ORF">S01H4_31587</name>
</gene>
<reference evidence="3" key="1">
    <citation type="journal article" date="2014" name="Front. Microbiol.">
        <title>High frequency of phylogenetically diverse reductive dehalogenase-homologous genes in deep subseafloor sedimentary metagenomes.</title>
        <authorList>
            <person name="Kawai M."/>
            <person name="Futagami T."/>
            <person name="Toyoda A."/>
            <person name="Takaki Y."/>
            <person name="Nishi S."/>
            <person name="Hori S."/>
            <person name="Arai W."/>
            <person name="Tsubouchi T."/>
            <person name="Morono Y."/>
            <person name="Uchiyama I."/>
            <person name="Ito T."/>
            <person name="Fujiyama A."/>
            <person name="Inagaki F."/>
            <person name="Takami H."/>
        </authorList>
    </citation>
    <scope>NUCLEOTIDE SEQUENCE</scope>
    <source>
        <strain evidence="3">Expedition CK06-06</strain>
    </source>
</reference>
<keyword evidence="2" id="KW-1133">Transmembrane helix</keyword>
<comment type="caution">
    <text evidence="3">The sequence shown here is derived from an EMBL/GenBank/DDBJ whole genome shotgun (WGS) entry which is preliminary data.</text>
</comment>
<dbReference type="PRINTS" id="PR00813">
    <property type="entry name" value="BCTERIALGSPG"/>
</dbReference>
<evidence type="ECO:0000313" key="3">
    <source>
        <dbReference type="EMBL" id="GAG81506.1"/>
    </source>
</evidence>
<dbReference type="SUPFAM" id="SSF54523">
    <property type="entry name" value="Pili subunits"/>
    <property type="match status" value="1"/>
</dbReference>
<dbReference type="GO" id="GO:0015627">
    <property type="term" value="C:type II protein secretion system complex"/>
    <property type="evidence" value="ECO:0007669"/>
    <property type="project" value="InterPro"/>
</dbReference>
<evidence type="ECO:0000256" key="1">
    <source>
        <dbReference type="ARBA" id="ARBA00022481"/>
    </source>
</evidence>
<dbReference type="InterPro" id="IPR000983">
    <property type="entry name" value="Bac_GSPG_pilin"/>
</dbReference>
<dbReference type="AlphaFoldDB" id="X1CB31"/>
<sequence>MLRKSKKGYTLIELIVVIAIIGVLVLLGLKTYVPQRERAFNSIAKANAGTVQTMLVGYMGDNDILAVNKATDIPAALNGVAAETGTPLEGMVNPYSDTAGVYHIDTAGTSDFDAAVVGHQGKVSVLCKADNDLLVNARGKDGELLFNSN</sequence>
<dbReference type="Gene3D" id="3.30.700.10">
    <property type="entry name" value="Glycoprotein, Type 4 Pilin"/>
    <property type="match status" value="1"/>
</dbReference>
<keyword evidence="2" id="KW-0472">Membrane</keyword>
<keyword evidence="2" id="KW-0812">Transmembrane</keyword>
<dbReference type="PROSITE" id="PS00409">
    <property type="entry name" value="PROKAR_NTER_METHYL"/>
    <property type="match status" value="1"/>
</dbReference>
<dbReference type="NCBIfam" id="TIGR02532">
    <property type="entry name" value="IV_pilin_GFxxxE"/>
    <property type="match status" value="1"/>
</dbReference>
<protein>
    <recommendedName>
        <fullName evidence="4">Type II secretion system protein GspG C-terminal domain-containing protein</fullName>
    </recommendedName>
</protein>
<keyword evidence="1" id="KW-0488">Methylation</keyword>
<dbReference type="InterPro" id="IPR045584">
    <property type="entry name" value="Pilin-like"/>
</dbReference>
<dbReference type="Pfam" id="PF07963">
    <property type="entry name" value="N_methyl"/>
    <property type="match status" value="1"/>
</dbReference>
<accession>X1CB31</accession>
<evidence type="ECO:0000256" key="2">
    <source>
        <dbReference type="SAM" id="Phobius"/>
    </source>
</evidence>
<proteinExistence type="predicted"/>
<name>X1CB31_9ZZZZ</name>
<feature type="transmembrane region" description="Helical" evidence="2">
    <location>
        <begin position="12"/>
        <end position="33"/>
    </location>
</feature>
<evidence type="ECO:0008006" key="4">
    <source>
        <dbReference type="Google" id="ProtNLM"/>
    </source>
</evidence>